<feature type="transmembrane region" description="Helical" evidence="8">
    <location>
        <begin position="227"/>
        <end position="246"/>
    </location>
</feature>
<dbReference type="InterPro" id="IPR050291">
    <property type="entry name" value="CDF_Transporter"/>
</dbReference>
<dbReference type="PANTHER" id="PTHR43840">
    <property type="entry name" value="MITOCHONDRIAL METAL TRANSPORTER 1-RELATED"/>
    <property type="match status" value="1"/>
</dbReference>
<evidence type="ECO:0000313" key="12">
    <source>
        <dbReference type="Proteomes" id="UP000193944"/>
    </source>
</evidence>
<feature type="region of interest" description="Disordered" evidence="7">
    <location>
        <begin position="433"/>
        <end position="457"/>
    </location>
</feature>
<feature type="domain" description="Cation efflux protein cytoplasmic" evidence="10">
    <location>
        <begin position="320"/>
        <end position="395"/>
    </location>
</feature>
<dbReference type="GO" id="GO:0098771">
    <property type="term" value="P:inorganic ion homeostasis"/>
    <property type="evidence" value="ECO:0007669"/>
    <property type="project" value="UniProtKB-ARBA"/>
</dbReference>
<keyword evidence="6 8" id="KW-0472">Membrane</keyword>
<keyword evidence="4 8" id="KW-1133">Transmembrane helix</keyword>
<dbReference type="InterPro" id="IPR027469">
    <property type="entry name" value="Cation_efflux_TMD_sf"/>
</dbReference>
<dbReference type="GO" id="GO:0030003">
    <property type="term" value="P:intracellular monoatomic cation homeostasis"/>
    <property type="evidence" value="ECO:0007669"/>
    <property type="project" value="UniProtKB-ARBA"/>
</dbReference>
<sequence length="457" mass="51737">MFSFLFPKKYHKMSNVNDGDSASGHSPKEEVIDIADTHVFDIDDNLFTDNRGDWALNNFNFKNNKSNNSFNKKSRTLRNYYAKQNELIEQFSKIDEMLECIRRGEEYVFDEKDSQSLRARMAIRISFIANVILLIIKIVALARTGSLAVLTSLVDSLLDLLSGSILFISNKAISKVNFLDYPTGMERLEPLSVIVFSCITACSSLEIISEAINNLASNESSNISMDWFDISLLITIVITKTILWLWCRTINESTSVQALAQDHSNDILFNIVTTIIAIIASKTVYFIDPTGAIILSIYIIFNWIKTALYYIKMMTGTTASPEEIQKLTYLACRYDSRVIKIDTVRAYHVGVKLFVEIDIVLNKDVSLVEAHDVGECLQELVEKLPEVERAFVHIDYDYLHQIEHSKANYASLPNGEKQKHKKSGSLSIFSNKLKDKEKDESSSNDSNNNNGNSSNYS</sequence>
<evidence type="ECO:0000256" key="5">
    <source>
        <dbReference type="ARBA" id="ARBA00023065"/>
    </source>
</evidence>
<feature type="compositionally biased region" description="Low complexity" evidence="7">
    <location>
        <begin position="443"/>
        <end position="457"/>
    </location>
</feature>
<evidence type="ECO:0000256" key="2">
    <source>
        <dbReference type="ARBA" id="ARBA00022448"/>
    </source>
</evidence>
<organism evidence="11 12">
    <name type="scientific">Anaeromyces robustus</name>
    <dbReference type="NCBI Taxonomy" id="1754192"/>
    <lineage>
        <taxon>Eukaryota</taxon>
        <taxon>Fungi</taxon>
        <taxon>Fungi incertae sedis</taxon>
        <taxon>Chytridiomycota</taxon>
        <taxon>Chytridiomycota incertae sedis</taxon>
        <taxon>Neocallimastigomycetes</taxon>
        <taxon>Neocallimastigales</taxon>
        <taxon>Neocallimastigaceae</taxon>
        <taxon>Anaeromyces</taxon>
    </lineage>
</organism>
<evidence type="ECO:0000256" key="4">
    <source>
        <dbReference type="ARBA" id="ARBA00022989"/>
    </source>
</evidence>
<evidence type="ECO:0000256" key="6">
    <source>
        <dbReference type="ARBA" id="ARBA00023136"/>
    </source>
</evidence>
<dbReference type="FunFam" id="1.20.1510.10:FF:000005">
    <property type="entry name" value="Putative Cation diffusion facilitator 1"/>
    <property type="match status" value="1"/>
</dbReference>
<keyword evidence="2" id="KW-0813">Transport</keyword>
<gene>
    <name evidence="11" type="ORF">BCR32DRAFT_270292</name>
</gene>
<name>A0A1Y1WWU9_9FUNG</name>
<dbReference type="STRING" id="1754192.A0A1Y1WWU9"/>
<feature type="domain" description="Cation efflux protein transmembrane" evidence="9">
    <location>
        <begin position="124"/>
        <end position="309"/>
    </location>
</feature>
<feature type="transmembrane region" description="Helical" evidence="8">
    <location>
        <begin position="267"/>
        <end position="287"/>
    </location>
</feature>
<dbReference type="Proteomes" id="UP000193944">
    <property type="component" value="Unassembled WGS sequence"/>
</dbReference>
<dbReference type="GO" id="GO:0012505">
    <property type="term" value="C:endomembrane system"/>
    <property type="evidence" value="ECO:0007669"/>
    <property type="project" value="UniProtKB-SubCell"/>
</dbReference>
<evidence type="ECO:0000256" key="8">
    <source>
        <dbReference type="SAM" id="Phobius"/>
    </source>
</evidence>
<dbReference type="OrthoDB" id="78296at2759"/>
<dbReference type="AlphaFoldDB" id="A0A1Y1WWU9"/>
<reference evidence="11 12" key="2">
    <citation type="submission" date="2016-08" db="EMBL/GenBank/DDBJ databases">
        <title>Pervasive Adenine N6-methylation of Active Genes in Fungi.</title>
        <authorList>
            <consortium name="DOE Joint Genome Institute"/>
            <person name="Mondo S.J."/>
            <person name="Dannebaum R.O."/>
            <person name="Kuo R.C."/>
            <person name="Labutti K."/>
            <person name="Haridas S."/>
            <person name="Kuo A."/>
            <person name="Salamov A."/>
            <person name="Ahrendt S.R."/>
            <person name="Lipzen A."/>
            <person name="Sullivan W."/>
            <person name="Andreopoulos W.B."/>
            <person name="Clum A."/>
            <person name="Lindquist E."/>
            <person name="Daum C."/>
            <person name="Ramamoorthy G.K."/>
            <person name="Gryganskyi A."/>
            <person name="Culley D."/>
            <person name="Magnuson J.K."/>
            <person name="James T.Y."/>
            <person name="O'Malley M.A."/>
            <person name="Stajich J.E."/>
            <person name="Spatafora J.W."/>
            <person name="Visel A."/>
            <person name="Grigoriev I.V."/>
        </authorList>
    </citation>
    <scope>NUCLEOTIDE SEQUENCE [LARGE SCALE GENOMIC DNA]</scope>
    <source>
        <strain evidence="11 12">S4</strain>
    </source>
</reference>
<keyword evidence="12" id="KW-1185">Reference proteome</keyword>
<dbReference type="SUPFAM" id="SSF161111">
    <property type="entry name" value="Cation efflux protein transmembrane domain-like"/>
    <property type="match status" value="1"/>
</dbReference>
<dbReference type="Pfam" id="PF16916">
    <property type="entry name" value="ZT_dimer"/>
    <property type="match status" value="1"/>
</dbReference>
<dbReference type="Gene3D" id="3.30.70.1350">
    <property type="entry name" value="Cation efflux protein, cytoplasmic domain"/>
    <property type="match status" value="1"/>
</dbReference>
<protein>
    <submittedName>
        <fullName evidence="11">Uncharacterized protein</fullName>
    </submittedName>
</protein>
<evidence type="ECO:0000259" key="9">
    <source>
        <dbReference type="Pfam" id="PF01545"/>
    </source>
</evidence>
<feature type="transmembrane region" description="Helical" evidence="8">
    <location>
        <begin position="121"/>
        <end position="141"/>
    </location>
</feature>
<dbReference type="EMBL" id="MCFG01000226">
    <property type="protein sequence ID" value="ORX78010.1"/>
    <property type="molecule type" value="Genomic_DNA"/>
</dbReference>
<evidence type="ECO:0000256" key="3">
    <source>
        <dbReference type="ARBA" id="ARBA00022692"/>
    </source>
</evidence>
<evidence type="ECO:0000256" key="7">
    <source>
        <dbReference type="SAM" id="MobiDB-lite"/>
    </source>
</evidence>
<feature type="transmembrane region" description="Helical" evidence="8">
    <location>
        <begin position="147"/>
        <end position="168"/>
    </location>
</feature>
<dbReference type="FunFam" id="3.30.70.1350:FF:000001">
    <property type="entry name" value="Metal tolerance protein 11"/>
    <property type="match status" value="1"/>
</dbReference>
<dbReference type="GO" id="GO:0008324">
    <property type="term" value="F:monoatomic cation transmembrane transporter activity"/>
    <property type="evidence" value="ECO:0007669"/>
    <property type="project" value="InterPro"/>
</dbReference>
<dbReference type="NCBIfam" id="TIGR01297">
    <property type="entry name" value="CDF"/>
    <property type="match status" value="1"/>
</dbReference>
<dbReference type="GO" id="GO:0016020">
    <property type="term" value="C:membrane"/>
    <property type="evidence" value="ECO:0007669"/>
    <property type="project" value="InterPro"/>
</dbReference>
<keyword evidence="3 8" id="KW-0812">Transmembrane</keyword>
<comment type="subcellular location">
    <subcellularLocation>
        <location evidence="1">Endomembrane system</location>
        <topology evidence="1">Multi-pass membrane protein</topology>
    </subcellularLocation>
</comment>
<reference evidence="11 12" key="1">
    <citation type="submission" date="2016-08" db="EMBL/GenBank/DDBJ databases">
        <title>A Parts List for Fungal Cellulosomes Revealed by Comparative Genomics.</title>
        <authorList>
            <consortium name="DOE Joint Genome Institute"/>
            <person name="Haitjema C.H."/>
            <person name="Gilmore S.P."/>
            <person name="Henske J.K."/>
            <person name="Solomon K.V."/>
            <person name="De Groot R."/>
            <person name="Kuo A."/>
            <person name="Mondo S.J."/>
            <person name="Salamov A.A."/>
            <person name="Labutti K."/>
            <person name="Zhao Z."/>
            <person name="Chiniquy J."/>
            <person name="Barry K."/>
            <person name="Brewer H.M."/>
            <person name="Purvine S.O."/>
            <person name="Wright A.T."/>
            <person name="Boxma B."/>
            <person name="Van Alen T."/>
            <person name="Hackstein J.H."/>
            <person name="Baker S.E."/>
            <person name="Grigoriev I.V."/>
            <person name="O'Malley M.A."/>
        </authorList>
    </citation>
    <scope>NUCLEOTIDE SEQUENCE [LARGE SCALE GENOMIC DNA]</scope>
    <source>
        <strain evidence="11 12">S4</strain>
    </source>
</reference>
<dbReference type="InterPro" id="IPR058533">
    <property type="entry name" value="Cation_efflux_TM"/>
</dbReference>
<dbReference type="Pfam" id="PF01545">
    <property type="entry name" value="Cation_efflux"/>
    <property type="match status" value="1"/>
</dbReference>
<dbReference type="SUPFAM" id="SSF160240">
    <property type="entry name" value="Cation efflux protein cytoplasmic domain-like"/>
    <property type="match status" value="1"/>
</dbReference>
<dbReference type="Gene3D" id="1.20.1510.10">
    <property type="entry name" value="Cation efflux protein transmembrane domain"/>
    <property type="match status" value="1"/>
</dbReference>
<feature type="transmembrane region" description="Helical" evidence="8">
    <location>
        <begin position="293"/>
        <end position="311"/>
    </location>
</feature>
<evidence type="ECO:0000256" key="1">
    <source>
        <dbReference type="ARBA" id="ARBA00004127"/>
    </source>
</evidence>
<feature type="transmembrane region" description="Helical" evidence="8">
    <location>
        <begin position="188"/>
        <end position="207"/>
    </location>
</feature>
<evidence type="ECO:0000313" key="11">
    <source>
        <dbReference type="EMBL" id="ORX78010.1"/>
    </source>
</evidence>
<dbReference type="InterPro" id="IPR002524">
    <property type="entry name" value="Cation_efflux"/>
</dbReference>
<comment type="caution">
    <text evidence="11">The sequence shown here is derived from an EMBL/GenBank/DDBJ whole genome shotgun (WGS) entry which is preliminary data.</text>
</comment>
<evidence type="ECO:0000259" key="10">
    <source>
        <dbReference type="Pfam" id="PF16916"/>
    </source>
</evidence>
<proteinExistence type="predicted"/>
<dbReference type="PANTHER" id="PTHR43840:SF13">
    <property type="entry name" value="CATION EFFLUX PROTEIN CYTOPLASMIC DOMAIN-CONTAINING PROTEIN"/>
    <property type="match status" value="1"/>
</dbReference>
<dbReference type="InterPro" id="IPR027470">
    <property type="entry name" value="Cation_efflux_CTD"/>
</dbReference>
<dbReference type="InterPro" id="IPR036837">
    <property type="entry name" value="Cation_efflux_CTD_sf"/>
</dbReference>
<keyword evidence="5" id="KW-0406">Ion transport</keyword>
<accession>A0A1Y1WWU9</accession>